<comment type="similarity">
    <text evidence="3">Belongs to the Integrator subunit 8 family.</text>
</comment>
<evidence type="ECO:0000256" key="3">
    <source>
        <dbReference type="ARBA" id="ARBA00007147"/>
    </source>
</evidence>
<sequence>MTTQNLWLDIILHPNLLDENLIKQLSEEAIIDLLVHLISNGSNLLLSISTKNYTNLTNGSNSELQKNTDNKKFNNIRFLVLKLVSYFNWDLNKISDKLPSTQQEFVFTEFKRFCEQENVSEQWTQFSLLLYHRWVLNFVLKSIFPNRQLRIGVTSWNHQLLDPYFVAPEIQEGLNKKLHRICLNSLSEMEKIVSEYDSGKRYFNLTMPTFECFQIIDSQSNRLKFVSENSKQLVMESYMNELNYELGRWHFIHEDYPKANSYFIKIKNGKKNFIHLEGYKLASVCMSYKDVKMVETDDFSINDGSTLEKYLHQLIKEKGNSYEFDLNKPNDNFNTIQLLKYYNNSCSRKDEMFLLNRMSKYLIFKLNGFYEFMDENSRDQLLNISIDNGHKNLEVTINEDGELIEEGEINGDEELMGTDHDDDPELALLEATEPELIISLIPKINRPPLSINNRWMLPENQMILLNNMTQPEYVKSHIILAKASELRNAKYFFESRTLYLSLMEDVQASNPHLADAIQYELFHTDLETFFNINDVDERMMAELELKCLQRLRSIDSHRYVFYRNAIELACIFLVDNKPISMKEFLNCQLELIRFCSCLAVLSVGELPKREHEKKAQEIWEFCFGSFIPNNAKFPQQQFFRIAFYSSFETFISKFKNEKIINIISTCLAKIYNMVKDNPSQIITIHPQWDHCGFSSNVTQNVLSSVDIRSVSMVVDNIFRTYLQTNPNDHQLLKYYGDFLLAEGIYHQAMKYFIRVVMLNTNYFSSFEYIDSNELLVQQMIICSAKMNHNIQAAVLYQLYREPDYGLAFKELSGQMSADSSDDLYECIWDVTLLEYLVNFHNRQGNEELRQMVTKLISQLDLNINNGEIIAREAANLRKNKLFRLLAKQYL</sequence>
<proteinExistence type="inferred from homology"/>
<dbReference type="GO" id="GO:0032039">
    <property type="term" value="C:integrator complex"/>
    <property type="evidence" value="ECO:0007669"/>
    <property type="project" value="TreeGrafter"/>
</dbReference>
<dbReference type="PANTHER" id="PTHR13350:SF1">
    <property type="entry name" value="INTEGRATOR COMPLEX SUBUNIT 8"/>
    <property type="match status" value="1"/>
</dbReference>
<dbReference type="AlphaFoldDB" id="A0A9Q0MDI8"/>
<comment type="caution">
    <text evidence="7">The sequence shown here is derived from an EMBL/GenBank/DDBJ whole genome shotgun (WGS) entry which is preliminary data.</text>
</comment>
<name>A0A9Q0MDI8_BLOTA</name>
<organism evidence="7 8">
    <name type="scientific">Blomia tropicalis</name>
    <name type="common">Mite</name>
    <dbReference type="NCBI Taxonomy" id="40697"/>
    <lineage>
        <taxon>Eukaryota</taxon>
        <taxon>Metazoa</taxon>
        <taxon>Ecdysozoa</taxon>
        <taxon>Arthropoda</taxon>
        <taxon>Chelicerata</taxon>
        <taxon>Arachnida</taxon>
        <taxon>Acari</taxon>
        <taxon>Acariformes</taxon>
        <taxon>Sarcoptiformes</taxon>
        <taxon>Astigmata</taxon>
        <taxon>Glycyphagoidea</taxon>
        <taxon>Echimyopodidae</taxon>
        <taxon>Blomia</taxon>
    </lineage>
</organism>
<evidence type="ECO:0000313" key="8">
    <source>
        <dbReference type="Proteomes" id="UP001142055"/>
    </source>
</evidence>
<dbReference type="Proteomes" id="UP001142055">
    <property type="component" value="Chromosome 1"/>
</dbReference>
<reference evidence="7" key="1">
    <citation type="submission" date="2022-12" db="EMBL/GenBank/DDBJ databases">
        <title>Genome assemblies of Blomia tropicalis.</title>
        <authorList>
            <person name="Cui Y."/>
        </authorList>
    </citation>
    <scope>NUCLEOTIDE SEQUENCE</scope>
    <source>
        <tissue evidence="7">Adult mites</tissue>
    </source>
</reference>
<dbReference type="InterPro" id="IPR057980">
    <property type="entry name" value="TPR_INTS8"/>
</dbReference>
<evidence type="ECO:0000313" key="7">
    <source>
        <dbReference type="EMBL" id="KAJ6222507.1"/>
    </source>
</evidence>
<protein>
    <recommendedName>
        <fullName evidence="6">INTS8 TPR repeats domain-containing protein</fullName>
    </recommendedName>
</protein>
<gene>
    <name evidence="7" type="ORF">RDWZM_001052</name>
</gene>
<dbReference type="PANTHER" id="PTHR13350">
    <property type="entry name" value="INTEGRATOR COMPLEX SUBUNIT 8"/>
    <property type="match status" value="1"/>
</dbReference>
<evidence type="ECO:0000259" key="6">
    <source>
        <dbReference type="Pfam" id="PF25756"/>
    </source>
</evidence>
<keyword evidence="4" id="KW-0158">Chromosome</keyword>
<dbReference type="InterPro" id="IPR038751">
    <property type="entry name" value="INTS8"/>
</dbReference>
<accession>A0A9Q0MDI8</accession>
<dbReference type="GO" id="GO:0034472">
    <property type="term" value="P:snRNA 3'-end processing"/>
    <property type="evidence" value="ECO:0007669"/>
    <property type="project" value="InterPro"/>
</dbReference>
<keyword evidence="8" id="KW-1185">Reference proteome</keyword>
<dbReference type="Pfam" id="PF25756">
    <property type="entry name" value="TPR_INTS8"/>
    <property type="match status" value="1"/>
</dbReference>
<dbReference type="EMBL" id="JAPWDV010000001">
    <property type="protein sequence ID" value="KAJ6222507.1"/>
    <property type="molecule type" value="Genomic_DNA"/>
</dbReference>
<evidence type="ECO:0000256" key="1">
    <source>
        <dbReference type="ARBA" id="ARBA00004123"/>
    </source>
</evidence>
<feature type="domain" description="INTS8 TPR repeats" evidence="6">
    <location>
        <begin position="422"/>
        <end position="889"/>
    </location>
</feature>
<evidence type="ECO:0000256" key="2">
    <source>
        <dbReference type="ARBA" id="ARBA00004286"/>
    </source>
</evidence>
<comment type="subcellular location">
    <subcellularLocation>
        <location evidence="2">Chromosome</location>
    </subcellularLocation>
    <subcellularLocation>
        <location evidence="1">Nucleus</location>
    </subcellularLocation>
</comment>
<evidence type="ECO:0000256" key="5">
    <source>
        <dbReference type="ARBA" id="ARBA00023242"/>
    </source>
</evidence>
<dbReference type="OMA" id="FWDITIL"/>
<evidence type="ECO:0000256" key="4">
    <source>
        <dbReference type="ARBA" id="ARBA00022454"/>
    </source>
</evidence>
<dbReference type="GO" id="GO:0005694">
    <property type="term" value="C:chromosome"/>
    <property type="evidence" value="ECO:0007669"/>
    <property type="project" value="UniProtKB-SubCell"/>
</dbReference>
<keyword evidence="5" id="KW-0539">Nucleus</keyword>